<dbReference type="RefSeq" id="WP_165001340.1">
    <property type="nucleotide sequence ID" value="NZ_LR214951.1"/>
</dbReference>
<dbReference type="GO" id="GO:0016779">
    <property type="term" value="F:nucleotidyltransferase activity"/>
    <property type="evidence" value="ECO:0007669"/>
    <property type="project" value="InterPro"/>
</dbReference>
<evidence type="ECO:0000313" key="2">
    <source>
        <dbReference type="EMBL" id="VEU59634.1"/>
    </source>
</evidence>
<dbReference type="InterPro" id="IPR043519">
    <property type="entry name" value="NT_sf"/>
</dbReference>
<proteinExistence type="predicted"/>
<name>A0A449A5X7_9BACT</name>
<gene>
    <name evidence="2" type="ORF">NCTC10166_00613</name>
</gene>
<dbReference type="KEGG" id="mnu:NCTC10166_00613"/>
<protein>
    <recommendedName>
        <fullName evidence="1">Polymerase nucleotidyl transferase domain-containing protein</fullName>
    </recommendedName>
</protein>
<organism evidence="2 3">
    <name type="scientific">Mesomycoplasma neurolyticum</name>
    <dbReference type="NCBI Taxonomy" id="2120"/>
    <lineage>
        <taxon>Bacteria</taxon>
        <taxon>Bacillati</taxon>
        <taxon>Mycoplasmatota</taxon>
        <taxon>Mycoplasmoidales</taxon>
        <taxon>Metamycoplasmataceae</taxon>
        <taxon>Mesomycoplasma</taxon>
    </lineage>
</organism>
<dbReference type="EMBL" id="LR214951">
    <property type="protein sequence ID" value="VEU59634.1"/>
    <property type="molecule type" value="Genomic_DNA"/>
</dbReference>
<dbReference type="SUPFAM" id="SSF81301">
    <property type="entry name" value="Nucleotidyltransferase"/>
    <property type="match status" value="1"/>
</dbReference>
<evidence type="ECO:0000259" key="1">
    <source>
        <dbReference type="Pfam" id="PF01909"/>
    </source>
</evidence>
<dbReference type="SUPFAM" id="SSF52540">
    <property type="entry name" value="P-loop containing nucleoside triphosphate hydrolases"/>
    <property type="match status" value="1"/>
</dbReference>
<reference evidence="2 3" key="1">
    <citation type="submission" date="2019-01" db="EMBL/GenBank/DDBJ databases">
        <authorList>
            <consortium name="Pathogen Informatics"/>
        </authorList>
    </citation>
    <scope>NUCLEOTIDE SEQUENCE [LARGE SCALE GENOMIC DNA]</scope>
    <source>
        <strain evidence="2 3">NCTC10166</strain>
    </source>
</reference>
<dbReference type="AlphaFoldDB" id="A0A449A5X7"/>
<dbReference type="InterPro" id="IPR027417">
    <property type="entry name" value="P-loop_NTPase"/>
</dbReference>
<accession>A0A449A5X7</accession>
<evidence type="ECO:0000313" key="3">
    <source>
        <dbReference type="Proteomes" id="UP000289440"/>
    </source>
</evidence>
<dbReference type="Proteomes" id="UP000289440">
    <property type="component" value="Chromosome"/>
</dbReference>
<dbReference type="InterPro" id="IPR002934">
    <property type="entry name" value="Polymerase_NTP_transf_dom"/>
</dbReference>
<feature type="domain" description="Polymerase nucleotidyl transferase" evidence="1">
    <location>
        <begin position="211"/>
        <end position="266"/>
    </location>
</feature>
<dbReference type="Pfam" id="PF01909">
    <property type="entry name" value="NTP_transf_2"/>
    <property type="match status" value="1"/>
</dbReference>
<sequence>MLISFNGLDKVGKTTIAKLFYLRNSENCIFLNIISPLQKGEWFKIKNEELIDIFLDEYKKIYTLSKQTEKIIVLDKGLKELERRLLATAIFSGISKKKFYLTWNQKIKNKKIEEENATFLIKRKKRIIDYKNKKYFRYQKILQNIHFTYKANIVLNMDKISLFNSLKKIETFLNLNKNYLEKLRKIKNIELNKEMTIKKFNKIFYCYFLKLKSKYKFDYFLTGSYSNSQNSENSDLDILILIDDKYYNSFMLNEKIGTWNNVGINVISKKYKNFEYIKNRSYLYLEKKLFINEKRDKIERVFNSIYLIHLLKSKILKKEIIPIKIIIILIKNFFYLFGVVPKNKNETLLFFDFFIDRNKNQKNNYDLVLTIEKEFIKWWKILFGKKVNFHF</sequence>
<keyword evidence="3" id="KW-1185">Reference proteome</keyword>